<reference evidence="5 6" key="1">
    <citation type="submission" date="2018-10" db="EMBL/GenBank/DDBJ databases">
        <title>Genomic Encyclopedia of Type Strains, Phase IV (KMG-IV): sequencing the most valuable type-strain genomes for metagenomic binning, comparative biology and taxonomic classification.</title>
        <authorList>
            <person name="Goeker M."/>
        </authorList>
    </citation>
    <scope>NUCLEOTIDE SEQUENCE [LARGE SCALE GENOMIC DNA]</scope>
    <source>
        <strain evidence="5 6">DSM 12769</strain>
    </source>
</reference>
<protein>
    <recommendedName>
        <fullName evidence="4">Toxin VasX N-terminal region domain-containing protein</fullName>
    </recommendedName>
</protein>
<proteinExistence type="predicted"/>
<comment type="caution">
    <text evidence="5">The sequence shown here is derived from an EMBL/GenBank/DDBJ whole genome shotgun (WGS) entry which is preliminary data.</text>
</comment>
<evidence type="ECO:0000256" key="2">
    <source>
        <dbReference type="SAM" id="MobiDB-lite"/>
    </source>
</evidence>
<dbReference type="AlphaFoldDB" id="A0A498BRG9"/>
<keyword evidence="3" id="KW-1133">Transmembrane helix</keyword>
<dbReference type="EMBL" id="RCDA01000006">
    <property type="protein sequence ID" value="RLK46545.1"/>
    <property type="molecule type" value="Genomic_DNA"/>
</dbReference>
<gene>
    <name evidence="5" type="ORF">DFR31_2677</name>
</gene>
<feature type="region of interest" description="Disordered" evidence="2">
    <location>
        <begin position="167"/>
        <end position="192"/>
    </location>
</feature>
<organism evidence="5 6">
    <name type="scientific">Alkalispirillum mobile</name>
    <dbReference type="NCBI Taxonomy" id="85925"/>
    <lineage>
        <taxon>Bacteria</taxon>
        <taxon>Pseudomonadati</taxon>
        <taxon>Pseudomonadota</taxon>
        <taxon>Gammaproteobacteria</taxon>
        <taxon>Chromatiales</taxon>
        <taxon>Ectothiorhodospiraceae</taxon>
        <taxon>Alkalispirillum</taxon>
    </lineage>
</organism>
<evidence type="ECO:0000313" key="5">
    <source>
        <dbReference type="EMBL" id="RLK46545.1"/>
    </source>
</evidence>
<keyword evidence="6" id="KW-1185">Reference proteome</keyword>
<feature type="coiled-coil region" evidence="1">
    <location>
        <begin position="618"/>
        <end position="694"/>
    </location>
</feature>
<keyword evidence="3" id="KW-0812">Transmembrane</keyword>
<keyword evidence="1" id="KW-0175">Coiled coil</keyword>
<feature type="domain" description="Toxin VasX N-terminal region" evidence="4">
    <location>
        <begin position="27"/>
        <end position="102"/>
    </location>
</feature>
<keyword evidence="3" id="KW-0472">Membrane</keyword>
<sequence>MSSNLEAANRVADSQNDNDPGEEQGLCPITRSDLQLVPVRYALVESSEAERASDTPGFAPLHDGRFRRCGVRPVREGWLYLVHSSAPDELQVFRVKPDGSGDPIIIERRGSIQVLFSPVELTDVHQSMLRQAAFRDQVMTRVNVGAYCPGNGTAHLLDPEALKDVLADDYGEPRPTPAAPDPDSGEPLDPGSYPWCETEGEHGEWRLARAAEIKAAIQGGYQQDSACLLVDDIAGRIKDLAQAWACLAEQQGNWLAEQETPLFAARTIEGLMTLNFEPHVGNAGEGNIPDWLGNAGDTERDDLQRLAELFAQHRETREDAVASSGGHPGHIARHLAPIEDDITALSEQLAERLGTTPGQVEDFVERAERDHFREVIGGHYALAPKGIVDVIRQSEMADYLAHADRFEAQWQHDYQSIGTDLAAILENWHSQALLLDREEEQHIVLACLLEKQAVETLLACGQEAFLARYYAGNAPATAHLMHFVPTESFIETFLSQGSGIQKALSQAASLIGAEGALARYQQWRDTVEQQTGLRFRSVAGLSDEARTAIAGEVQLKEKLLGQAVVNTLLDEVQDIDLGPRIAALASRLPEGQRLMFAERLGLLELGWDIPDQSALGRIQQALEDTDTAMTRLTALEQELEQLRQERQQEMARASRRGTRQAHRRAADQFNARKIRKAQADINRHQRLLGEALDALAEHSFPIDQDNGHALKVGGLSMAATRAALAERAADREIARQPRATLHATLNTLVRDEQGEVSTGHSLGVLVNGSLSVLGMIMAGVALRNTLDSWGEEHLMEHAFATGSHATGAAASIMAIREMIIDARHRTLYQGRGFQQVALAETRAAAGSPAQLERWARVANGAMGIVAGLGGLAGAFEAYRQYQRIGRADTDAERRASQVAFTGAVGVFGGGFFIGGMSALGRILGKSAVAWRLLLLKFAGPAGWVVAVGTALWIIGEALANRFSLSPVQRWCQRSHWGREDAGWDREAHERELARLGDTDLRVERQGQAEPHGGPGPGPAATDLAIRIGLPGLDAPSAENLAVGLWGVTPHLKGMTRDLLEHAELETRGSSYALHYHFDPEALADCHEFRLVIRTKGPEERTTRVFRLHRRGTSLSDAWKELSALGDRRRTRHQVGNWPDMPLTPWP</sequence>
<dbReference type="Pfam" id="PF20249">
    <property type="entry name" value="VasX_N"/>
    <property type="match status" value="1"/>
</dbReference>
<evidence type="ECO:0000313" key="6">
    <source>
        <dbReference type="Proteomes" id="UP000275461"/>
    </source>
</evidence>
<feature type="compositionally biased region" description="Polar residues" evidence="2">
    <location>
        <begin position="1"/>
        <end position="18"/>
    </location>
</feature>
<dbReference type="Proteomes" id="UP000275461">
    <property type="component" value="Unassembled WGS sequence"/>
</dbReference>
<dbReference type="CDD" id="cd20708">
    <property type="entry name" value="MIX_IV"/>
    <property type="match status" value="1"/>
</dbReference>
<name>A0A498BRG9_9GAMM</name>
<evidence type="ECO:0000259" key="4">
    <source>
        <dbReference type="Pfam" id="PF20249"/>
    </source>
</evidence>
<evidence type="ECO:0000256" key="3">
    <source>
        <dbReference type="SAM" id="Phobius"/>
    </source>
</evidence>
<accession>A0A498BRG9</accession>
<dbReference type="RefSeq" id="WP_211328315.1">
    <property type="nucleotide sequence ID" value="NZ_RCDA01000006.1"/>
</dbReference>
<dbReference type="InterPro" id="IPR046864">
    <property type="entry name" value="VasX_N"/>
</dbReference>
<feature type="region of interest" description="Disordered" evidence="2">
    <location>
        <begin position="1"/>
        <end position="29"/>
    </location>
</feature>
<evidence type="ECO:0000256" key="1">
    <source>
        <dbReference type="SAM" id="Coils"/>
    </source>
</evidence>
<feature type="transmembrane region" description="Helical" evidence="3">
    <location>
        <begin position="898"/>
        <end position="920"/>
    </location>
</feature>
<feature type="transmembrane region" description="Helical" evidence="3">
    <location>
        <begin position="940"/>
        <end position="959"/>
    </location>
</feature>